<dbReference type="Proteomes" id="UP001623348">
    <property type="component" value="Unassembled WGS sequence"/>
</dbReference>
<dbReference type="AlphaFoldDB" id="A0ABC9XZL7"/>
<organism evidence="2 3">
    <name type="scientific">Grus japonensis</name>
    <name type="common">Japanese crane</name>
    <name type="synonym">Red-crowned crane</name>
    <dbReference type="NCBI Taxonomy" id="30415"/>
    <lineage>
        <taxon>Eukaryota</taxon>
        <taxon>Metazoa</taxon>
        <taxon>Chordata</taxon>
        <taxon>Craniata</taxon>
        <taxon>Vertebrata</taxon>
        <taxon>Euteleostomi</taxon>
        <taxon>Archelosauria</taxon>
        <taxon>Archosauria</taxon>
        <taxon>Dinosauria</taxon>
        <taxon>Saurischia</taxon>
        <taxon>Theropoda</taxon>
        <taxon>Coelurosauria</taxon>
        <taxon>Aves</taxon>
        <taxon>Neognathae</taxon>
        <taxon>Neoaves</taxon>
        <taxon>Gruiformes</taxon>
        <taxon>Gruidae</taxon>
        <taxon>Grus</taxon>
    </lineage>
</organism>
<reference evidence="2 3" key="1">
    <citation type="submission" date="2024-06" db="EMBL/GenBank/DDBJ databases">
        <title>The draft genome of Grus japonensis, version 3.</title>
        <authorList>
            <person name="Nabeshima K."/>
            <person name="Suzuki S."/>
            <person name="Onuma M."/>
        </authorList>
    </citation>
    <scope>NUCLEOTIDE SEQUENCE [LARGE SCALE GENOMIC DNA]</scope>
    <source>
        <strain evidence="2 3">451A</strain>
    </source>
</reference>
<protein>
    <submittedName>
        <fullName evidence="2">Mitochondrial enolase superfamily member 1</fullName>
    </submittedName>
</protein>
<evidence type="ECO:0000313" key="3">
    <source>
        <dbReference type="Proteomes" id="UP001623348"/>
    </source>
</evidence>
<evidence type="ECO:0000313" key="2">
    <source>
        <dbReference type="EMBL" id="GAB0202749.1"/>
    </source>
</evidence>
<dbReference type="Pfam" id="PF00078">
    <property type="entry name" value="RVT_1"/>
    <property type="match status" value="1"/>
</dbReference>
<dbReference type="EMBL" id="BAAFJT010000040">
    <property type="protein sequence ID" value="GAB0202749.1"/>
    <property type="molecule type" value="Genomic_DNA"/>
</dbReference>
<gene>
    <name evidence="2" type="ORF">GRJ2_002740500</name>
</gene>
<dbReference type="SUPFAM" id="SSF56672">
    <property type="entry name" value="DNA/RNA polymerases"/>
    <property type="match status" value="1"/>
</dbReference>
<keyword evidence="3" id="KW-1185">Reference proteome</keyword>
<sequence length="212" mass="23447">MKENEADHVIGLKDKKLSKLEVSYMRRNDANCVTSTGGLAGVTAKHQPLSIIVEGLWKRGEVPEDWRKASVTLVFKKGKEEDPGNYRPVSFTSIPGKLMEELLKVINKHVEEKKVIGNGEHGFTKGKSCLGNLIAFCDGMTSLMEEGRAVDVVYLDFSKAFDTVSHKIPVSKLRKCGLDEWTMRWIENWLNGRAQGILGGVANKPGCCAAIQ</sequence>
<dbReference type="PANTHER" id="PTHR33332">
    <property type="entry name" value="REVERSE TRANSCRIPTASE DOMAIN-CONTAINING PROTEIN"/>
    <property type="match status" value="1"/>
</dbReference>
<evidence type="ECO:0000259" key="1">
    <source>
        <dbReference type="Pfam" id="PF00078"/>
    </source>
</evidence>
<comment type="caution">
    <text evidence="2">The sequence shown here is derived from an EMBL/GenBank/DDBJ whole genome shotgun (WGS) entry which is preliminary data.</text>
</comment>
<dbReference type="InterPro" id="IPR000477">
    <property type="entry name" value="RT_dom"/>
</dbReference>
<proteinExistence type="predicted"/>
<accession>A0ABC9XZL7</accession>
<name>A0ABC9XZL7_GRUJA</name>
<dbReference type="InterPro" id="IPR043502">
    <property type="entry name" value="DNA/RNA_pol_sf"/>
</dbReference>
<feature type="domain" description="Reverse transcriptase" evidence="1">
    <location>
        <begin position="78"/>
        <end position="194"/>
    </location>
</feature>